<dbReference type="EMBL" id="LT554889">
    <property type="protein sequence ID" value="SAM08213.1"/>
    <property type="molecule type" value="Genomic_DNA"/>
</dbReference>
<dbReference type="GO" id="GO:0005737">
    <property type="term" value="C:cytoplasm"/>
    <property type="evidence" value="ECO:0007669"/>
    <property type="project" value="TreeGrafter"/>
</dbReference>
<name>A0A163KI94_ABSGL</name>
<sequence length="290" mass="31555">MLCNIKVTKGSHPVELTYDGDGLRIDGDFNAHKKAKLQRVCGCIPLPPPKNLFDPTLLPIGNTHLLQVFFDNTTHTIHIHALIPTSPDQDQSPLELYQFRYTVAIGQEQACGDFCTEVMGGAYQGTAMKKRLKVLVNPCGGQGKAKQIFETKVQPLFEVAKCTVDVQYTEYQGHAIQIAQDLDLEAYDTIVTVSGDGVIHEVINGLLQRSSGGLLPIGVIPGGTGNALSICLLGEQAGFDPMAAALQIIKGRPLALDLCSVTFDDHRYFSFLSQNYGITSYADLGTENMR</sequence>
<dbReference type="PANTHER" id="PTHR12358">
    <property type="entry name" value="SPHINGOSINE KINASE"/>
    <property type="match status" value="1"/>
</dbReference>
<dbReference type="InterPro" id="IPR017438">
    <property type="entry name" value="ATP-NAD_kinase_N"/>
</dbReference>
<evidence type="ECO:0000259" key="1">
    <source>
        <dbReference type="PROSITE" id="PS50146"/>
    </source>
</evidence>
<keyword evidence="3" id="KW-1185">Reference proteome</keyword>
<reference evidence="2" key="1">
    <citation type="submission" date="2016-04" db="EMBL/GenBank/DDBJ databases">
        <authorList>
            <person name="Evans L.H."/>
            <person name="Alamgir A."/>
            <person name="Owens N."/>
            <person name="Weber N.D."/>
            <person name="Virtaneva K."/>
            <person name="Barbian K."/>
            <person name="Babar A."/>
            <person name="Rosenke K."/>
        </authorList>
    </citation>
    <scope>NUCLEOTIDE SEQUENCE [LARGE SCALE GENOMIC DNA]</scope>
    <source>
        <strain evidence="2">CBS 101.48</strain>
    </source>
</reference>
<dbReference type="SMART" id="SM00046">
    <property type="entry name" value="DAGKc"/>
    <property type="match status" value="1"/>
</dbReference>
<dbReference type="GO" id="GO:0016773">
    <property type="term" value="F:phosphotransferase activity, alcohol group as acceptor"/>
    <property type="evidence" value="ECO:0007669"/>
    <property type="project" value="UniProtKB-ARBA"/>
</dbReference>
<protein>
    <recommendedName>
        <fullName evidence="1">DAGKc domain-containing protein</fullName>
    </recommendedName>
</protein>
<feature type="domain" description="DAGKc" evidence="1">
    <location>
        <begin position="127"/>
        <end position="265"/>
    </location>
</feature>
<gene>
    <name evidence="2" type="primary">ABSGL_13875.1 scaffold 14340</name>
</gene>
<dbReference type="SUPFAM" id="SSF111331">
    <property type="entry name" value="NAD kinase/diacylglycerol kinase-like"/>
    <property type="match status" value="1"/>
</dbReference>
<dbReference type="InterPro" id="IPR050187">
    <property type="entry name" value="Lipid_Phosphate_FormReg"/>
</dbReference>
<proteinExistence type="predicted"/>
<dbReference type="GO" id="GO:0046512">
    <property type="term" value="P:sphingosine biosynthetic process"/>
    <property type="evidence" value="ECO:0007669"/>
    <property type="project" value="TreeGrafter"/>
</dbReference>
<dbReference type="Proteomes" id="UP000078561">
    <property type="component" value="Unassembled WGS sequence"/>
</dbReference>
<evidence type="ECO:0000313" key="3">
    <source>
        <dbReference type="Proteomes" id="UP000078561"/>
    </source>
</evidence>
<dbReference type="InterPro" id="IPR001206">
    <property type="entry name" value="Diacylglycerol_kinase_cat_dom"/>
</dbReference>
<dbReference type="InParanoid" id="A0A163KI94"/>
<dbReference type="Gene3D" id="3.40.50.10330">
    <property type="entry name" value="Probable inorganic polyphosphate/atp-NAD kinase, domain 1"/>
    <property type="match status" value="1"/>
</dbReference>
<evidence type="ECO:0000313" key="2">
    <source>
        <dbReference type="EMBL" id="SAM08213.1"/>
    </source>
</evidence>
<organism evidence="2">
    <name type="scientific">Absidia glauca</name>
    <name type="common">Pin mould</name>
    <dbReference type="NCBI Taxonomy" id="4829"/>
    <lineage>
        <taxon>Eukaryota</taxon>
        <taxon>Fungi</taxon>
        <taxon>Fungi incertae sedis</taxon>
        <taxon>Mucoromycota</taxon>
        <taxon>Mucoromycotina</taxon>
        <taxon>Mucoromycetes</taxon>
        <taxon>Mucorales</taxon>
        <taxon>Cunninghamellaceae</taxon>
        <taxon>Absidia</taxon>
    </lineage>
</organism>
<dbReference type="Pfam" id="PF00781">
    <property type="entry name" value="DAGK_cat"/>
    <property type="match status" value="1"/>
</dbReference>
<dbReference type="STRING" id="4829.A0A163KI94"/>
<dbReference type="AlphaFoldDB" id="A0A163KI94"/>
<accession>A0A163KI94</accession>
<dbReference type="GO" id="GO:0016020">
    <property type="term" value="C:membrane"/>
    <property type="evidence" value="ECO:0007669"/>
    <property type="project" value="TreeGrafter"/>
</dbReference>
<dbReference type="PROSITE" id="PS50146">
    <property type="entry name" value="DAGK"/>
    <property type="match status" value="1"/>
</dbReference>
<dbReference type="InterPro" id="IPR016064">
    <property type="entry name" value="NAD/diacylglycerol_kinase_sf"/>
</dbReference>
<dbReference type="GO" id="GO:0001727">
    <property type="term" value="F:lipid kinase activity"/>
    <property type="evidence" value="ECO:0007669"/>
    <property type="project" value="UniProtKB-ARBA"/>
</dbReference>
<dbReference type="OMA" id="HIHALIP"/>
<dbReference type="OrthoDB" id="3853857at2759"/>
<dbReference type="PANTHER" id="PTHR12358:SF31">
    <property type="entry name" value="ACYLGLYCEROL KINASE, MITOCHONDRIAL"/>
    <property type="match status" value="1"/>
</dbReference>